<proteinExistence type="predicted"/>
<evidence type="ECO:0000256" key="1">
    <source>
        <dbReference type="SAM" id="MobiDB-lite"/>
    </source>
</evidence>
<feature type="region of interest" description="Disordered" evidence="1">
    <location>
        <begin position="1"/>
        <end position="31"/>
    </location>
</feature>
<reference evidence="3" key="1">
    <citation type="submission" date="2022-11" db="UniProtKB">
        <authorList>
            <consortium name="WormBaseParasite"/>
        </authorList>
    </citation>
    <scope>IDENTIFICATION</scope>
</reference>
<protein>
    <submittedName>
        <fullName evidence="3">Uncharacterized protein</fullName>
    </submittedName>
</protein>
<name>A0A914UJF1_9BILA</name>
<evidence type="ECO:0000313" key="3">
    <source>
        <dbReference type="WBParaSite" id="PSAMB.scaffold1037size36831.g10605.t1"/>
    </source>
</evidence>
<evidence type="ECO:0000313" key="2">
    <source>
        <dbReference type="Proteomes" id="UP000887566"/>
    </source>
</evidence>
<feature type="compositionally biased region" description="Basic residues" evidence="1">
    <location>
        <begin position="10"/>
        <end position="20"/>
    </location>
</feature>
<accession>A0A914UJF1</accession>
<keyword evidence="2" id="KW-1185">Reference proteome</keyword>
<organism evidence="2 3">
    <name type="scientific">Plectus sambesii</name>
    <dbReference type="NCBI Taxonomy" id="2011161"/>
    <lineage>
        <taxon>Eukaryota</taxon>
        <taxon>Metazoa</taxon>
        <taxon>Ecdysozoa</taxon>
        <taxon>Nematoda</taxon>
        <taxon>Chromadorea</taxon>
        <taxon>Plectida</taxon>
        <taxon>Plectina</taxon>
        <taxon>Plectoidea</taxon>
        <taxon>Plectidae</taxon>
        <taxon>Plectus</taxon>
    </lineage>
</organism>
<sequence length="203" mass="23655">MGRHNGSNGRVKKRNLRPRRDRAAKEDASVLWEEQQQIERALRASLYEQQRAAATPQISPAIKRPQNSPVAKPVSVTIRESSPKQPEERRRIATKPLKEHKYPSTDDFLRYLCFKDTDFMPKELKHFDHLPLERFMVPKIPEPQEMPVLQRIRQRIIETSKTKDLNQQRIQKSLKKAKRALNKSPTRKIGNSIGPPKLRKMVG</sequence>
<feature type="region of interest" description="Disordered" evidence="1">
    <location>
        <begin position="177"/>
        <end position="203"/>
    </location>
</feature>
<dbReference type="AlphaFoldDB" id="A0A914UJF1"/>
<feature type="region of interest" description="Disordered" evidence="1">
    <location>
        <begin position="49"/>
        <end position="93"/>
    </location>
</feature>
<dbReference type="WBParaSite" id="PSAMB.scaffold1037size36831.g10605.t1">
    <property type="protein sequence ID" value="PSAMB.scaffold1037size36831.g10605.t1"/>
    <property type="gene ID" value="PSAMB.scaffold1037size36831.g10605"/>
</dbReference>
<feature type="compositionally biased region" description="Basic and acidic residues" evidence="1">
    <location>
        <begin position="81"/>
        <end position="93"/>
    </location>
</feature>
<dbReference type="Proteomes" id="UP000887566">
    <property type="component" value="Unplaced"/>
</dbReference>